<keyword evidence="2" id="KW-1185">Reference proteome</keyword>
<dbReference type="Proteomes" id="UP001215598">
    <property type="component" value="Unassembled WGS sequence"/>
</dbReference>
<proteinExistence type="predicted"/>
<evidence type="ECO:0000313" key="1">
    <source>
        <dbReference type="EMBL" id="KAJ7779701.1"/>
    </source>
</evidence>
<dbReference type="AlphaFoldDB" id="A0AAD7NXV7"/>
<protein>
    <recommendedName>
        <fullName evidence="3">F-box domain-containing protein</fullName>
    </recommendedName>
</protein>
<evidence type="ECO:0008006" key="3">
    <source>
        <dbReference type="Google" id="ProtNLM"/>
    </source>
</evidence>
<reference evidence="1" key="1">
    <citation type="submission" date="2023-03" db="EMBL/GenBank/DDBJ databases">
        <title>Massive genome expansion in bonnet fungi (Mycena s.s.) driven by repeated elements and novel gene families across ecological guilds.</title>
        <authorList>
            <consortium name="Lawrence Berkeley National Laboratory"/>
            <person name="Harder C.B."/>
            <person name="Miyauchi S."/>
            <person name="Viragh M."/>
            <person name="Kuo A."/>
            <person name="Thoen E."/>
            <person name="Andreopoulos B."/>
            <person name="Lu D."/>
            <person name="Skrede I."/>
            <person name="Drula E."/>
            <person name="Henrissat B."/>
            <person name="Morin E."/>
            <person name="Kohler A."/>
            <person name="Barry K."/>
            <person name="LaButti K."/>
            <person name="Morin E."/>
            <person name="Salamov A."/>
            <person name="Lipzen A."/>
            <person name="Mereny Z."/>
            <person name="Hegedus B."/>
            <person name="Baldrian P."/>
            <person name="Stursova M."/>
            <person name="Weitz H."/>
            <person name="Taylor A."/>
            <person name="Grigoriev I.V."/>
            <person name="Nagy L.G."/>
            <person name="Martin F."/>
            <person name="Kauserud H."/>
        </authorList>
    </citation>
    <scope>NUCLEOTIDE SEQUENCE</scope>
    <source>
        <strain evidence="1">CBHHK182m</strain>
    </source>
</reference>
<gene>
    <name evidence="1" type="ORF">B0H16DRAFT_1710957</name>
</gene>
<dbReference type="SUPFAM" id="SSF52047">
    <property type="entry name" value="RNI-like"/>
    <property type="match status" value="1"/>
</dbReference>
<accession>A0AAD7NXV7</accession>
<dbReference type="EMBL" id="JARKIB010000005">
    <property type="protein sequence ID" value="KAJ7779701.1"/>
    <property type="molecule type" value="Genomic_DNA"/>
</dbReference>
<organism evidence="1 2">
    <name type="scientific">Mycena metata</name>
    <dbReference type="NCBI Taxonomy" id="1033252"/>
    <lineage>
        <taxon>Eukaryota</taxon>
        <taxon>Fungi</taxon>
        <taxon>Dikarya</taxon>
        <taxon>Basidiomycota</taxon>
        <taxon>Agaricomycotina</taxon>
        <taxon>Agaricomycetes</taxon>
        <taxon>Agaricomycetidae</taxon>
        <taxon>Agaricales</taxon>
        <taxon>Marasmiineae</taxon>
        <taxon>Mycenaceae</taxon>
        <taxon>Mycena</taxon>
    </lineage>
</organism>
<dbReference type="Gene3D" id="3.80.10.10">
    <property type="entry name" value="Ribonuclease Inhibitor"/>
    <property type="match status" value="1"/>
</dbReference>
<comment type="caution">
    <text evidence="1">The sequence shown here is derived from an EMBL/GenBank/DDBJ whole genome shotgun (WGS) entry which is preliminary data.</text>
</comment>
<name>A0AAD7NXV7_9AGAR</name>
<evidence type="ECO:0000313" key="2">
    <source>
        <dbReference type="Proteomes" id="UP001215598"/>
    </source>
</evidence>
<dbReference type="InterPro" id="IPR032675">
    <property type="entry name" value="LRR_dom_sf"/>
</dbReference>
<sequence length="634" mass="70751">MPPPAPSKRPLFRTQARFNDWSLARLYQVGVPFNQQRVGEVRSDETLYDTKLLTSLTMGRTYIEHRAYRRHRTGSVAGSSDAYHGLSLAAKIFLLHATISSMHRALGILEIVEMVCAEVGADLFVRHFVDESAARRDLAVLARSSKLFLDPALNALWRKQYTVVNFLRYMPSDVWDVDESDDAVQMNLRRPIMPADWMRPQFYLHRVRTSMIMSPIRSSDIALLETIALCLAGECIFPKLEVLLCEWYSDNISPFQHIPLLLIPRVQVLALPVDTLSHMSLLPTIALKCPSLKKVDIFGPVPDSSAIRILVKSLGRLESLKILSVDRRNLALLAGLPNLRSLLLRNPTGPYAGVSHESTNETGGFPALEKLQFVTANLDTCSDILALASDSRLVSFATQWFQVETTKDIAGRFYTTLAEHSSRSSLRDITVFQPRSSPDVATANQIEAYAVGKVELRPLFRFTDLVSLSLAHPVGFDLDDSTILAMACAWPRLQTLSLQSTLTRHMPSRVTLLGLHALAKHCPNLSELHMTLDATVVPEIPHDRVVQTTLELLHVGASPVAEPLLVAAFISGIFPKLPRVETLHDDIMMQYWEENMDDNGNLPNPAEDIDVDAEIAAFGDIWGDVTVAMHRPQM</sequence>